<sequence>MNFKNRKKSLIVSALGLMILASGCGSNSEPAAQASGSDAAATSGKVTKIVVGTGTGFPQVCFIDENGKLTGFDVELLRKIDELLPQYEFEFQTMDFGNLLLSLETDKIDLVAHVMEKNPEREEKYAFNSEAYAHWRNRIVVAKDNDSIQSLDDLQGKKVLTSATSAEAQILENYNKDHDKKIDIVYQSGQANDTVSQVVSGRVDATIAADFVLPIIDPQGQLKQTGEELTSDDVLYVFRKDDADEKALSDAIDGAVKELKEDGTLSALSTEWLGSDVTGDHAE</sequence>
<dbReference type="Proteomes" id="UP001380953">
    <property type="component" value="Unassembled WGS sequence"/>
</dbReference>
<accession>A0ACC6PB89</accession>
<evidence type="ECO:0000313" key="2">
    <source>
        <dbReference type="Proteomes" id="UP001380953"/>
    </source>
</evidence>
<gene>
    <name evidence="1" type="ORF">WKI47_09695</name>
</gene>
<proteinExistence type="predicted"/>
<reference evidence="1" key="1">
    <citation type="submission" date="2024-03" db="EMBL/GenBank/DDBJ databases">
        <title>Whole genome sequecning of epiphytes from Marcgravia umbellata leaves.</title>
        <authorList>
            <person name="Kumar G."/>
            <person name="Savka M.A."/>
        </authorList>
    </citation>
    <scope>NUCLEOTIDE SEQUENCE</scope>
    <source>
        <strain evidence="1">RIT_BL5</strain>
    </source>
</reference>
<dbReference type="EMBL" id="JBBKAR010000033">
    <property type="protein sequence ID" value="MEJ8304165.1"/>
    <property type="molecule type" value="Genomic_DNA"/>
</dbReference>
<evidence type="ECO:0000313" key="1">
    <source>
        <dbReference type="EMBL" id="MEJ8304165.1"/>
    </source>
</evidence>
<protein>
    <submittedName>
        <fullName evidence="1">Transporter substrate-binding domain-containing protein</fullName>
    </submittedName>
</protein>
<comment type="caution">
    <text evidence="1">The sequence shown here is derived from an EMBL/GenBank/DDBJ whole genome shotgun (WGS) entry which is preliminary data.</text>
</comment>
<name>A0ACC6PB89_9BACL</name>
<keyword evidence="2" id="KW-1185">Reference proteome</keyword>
<organism evidence="1 2">
    <name type="scientific">Saccharibacillus sacchari</name>
    <dbReference type="NCBI Taxonomy" id="456493"/>
    <lineage>
        <taxon>Bacteria</taxon>
        <taxon>Bacillati</taxon>
        <taxon>Bacillota</taxon>
        <taxon>Bacilli</taxon>
        <taxon>Bacillales</taxon>
        <taxon>Paenibacillaceae</taxon>
        <taxon>Saccharibacillus</taxon>
    </lineage>
</organism>